<dbReference type="InterPro" id="IPR011761">
    <property type="entry name" value="ATP-grasp"/>
</dbReference>
<keyword evidence="2 4" id="KW-0547">Nucleotide-binding</keyword>
<evidence type="ECO:0000256" key="4">
    <source>
        <dbReference type="PROSITE-ProRule" id="PRU00409"/>
    </source>
</evidence>
<dbReference type="OrthoDB" id="24041at2"/>
<dbReference type="InterPro" id="IPR013815">
    <property type="entry name" value="ATP_grasp_subdomain_1"/>
</dbReference>
<dbReference type="Proteomes" id="UP000253790">
    <property type="component" value="Chromosome"/>
</dbReference>
<organism evidence="6 7">
    <name type="scientific">Ornithinimicrobium avium</name>
    <dbReference type="NCBI Taxonomy" id="2283195"/>
    <lineage>
        <taxon>Bacteria</taxon>
        <taxon>Bacillati</taxon>
        <taxon>Actinomycetota</taxon>
        <taxon>Actinomycetes</taxon>
        <taxon>Micrococcales</taxon>
        <taxon>Ornithinimicrobiaceae</taxon>
        <taxon>Ornithinimicrobium</taxon>
    </lineage>
</organism>
<dbReference type="Gene3D" id="3.30.1490.20">
    <property type="entry name" value="ATP-grasp fold, A domain"/>
    <property type="match status" value="1"/>
</dbReference>
<keyword evidence="1" id="KW-0436">Ligase</keyword>
<evidence type="ECO:0000256" key="2">
    <source>
        <dbReference type="ARBA" id="ARBA00022741"/>
    </source>
</evidence>
<keyword evidence="7" id="KW-1185">Reference proteome</keyword>
<evidence type="ECO:0000256" key="3">
    <source>
        <dbReference type="ARBA" id="ARBA00022840"/>
    </source>
</evidence>
<dbReference type="GO" id="GO:0046872">
    <property type="term" value="F:metal ion binding"/>
    <property type="evidence" value="ECO:0007669"/>
    <property type="project" value="InterPro"/>
</dbReference>
<dbReference type="GO" id="GO:0005524">
    <property type="term" value="F:ATP binding"/>
    <property type="evidence" value="ECO:0007669"/>
    <property type="project" value="UniProtKB-UniRule"/>
</dbReference>
<name>A0A345NNV1_9MICO</name>
<evidence type="ECO:0000256" key="1">
    <source>
        <dbReference type="ARBA" id="ARBA00022598"/>
    </source>
</evidence>
<gene>
    <name evidence="6" type="ORF">DV701_11800</name>
</gene>
<evidence type="ECO:0000259" key="5">
    <source>
        <dbReference type="PROSITE" id="PS50975"/>
    </source>
</evidence>
<keyword evidence="3 4" id="KW-0067">ATP-binding</keyword>
<dbReference type="InterPro" id="IPR052032">
    <property type="entry name" value="ATP-dep_AA_Ligase"/>
</dbReference>
<dbReference type="RefSeq" id="WP_114928497.1">
    <property type="nucleotide sequence ID" value="NZ_CP031229.1"/>
</dbReference>
<dbReference type="PANTHER" id="PTHR43585:SF2">
    <property type="entry name" value="ATP-GRASP ENZYME FSQD"/>
    <property type="match status" value="1"/>
</dbReference>
<dbReference type="GO" id="GO:0016874">
    <property type="term" value="F:ligase activity"/>
    <property type="evidence" value="ECO:0007669"/>
    <property type="project" value="UniProtKB-KW"/>
</dbReference>
<sequence length="409" mass="44852">MVVAAFVAPYLLQATSRFVAAAAAVPGVRLALITHDPASSLPPELRASLAGHWQVSDALDPQQLVDAVRGLQSQVGRVERLVGILEELQVPLAQARDALGLEGMGEEAARNVRDKSRMKTVLRGAGLPCARHQLVTRTEEAERFVAEVGRPLVAKPPDGAGARSTFRLDTDADVRSWLEVARRDPGEVWLLEEFLTGQEHTFDSVTLGGRTLWSSISDYRPPPLDVLRNPWVQWTVLLPRDISGQEYDEIRRLGPRALEVLGVQTAFSHMEWFRRPDGSVAISEVGARPPGAQLAGMIGHAHGVDFFSLYAELVLLDRFTEPQRTHAVGTAYLRGMGRGRVRGVRGLEDIERDLGHLVVDARMPTPGQRASSSYEGEGFITVKHEDTDVVREALDRIVGGVRVELVEEG</sequence>
<evidence type="ECO:0000313" key="7">
    <source>
        <dbReference type="Proteomes" id="UP000253790"/>
    </source>
</evidence>
<accession>A0A345NNV1</accession>
<dbReference type="EMBL" id="CP031229">
    <property type="protein sequence ID" value="AXH96709.1"/>
    <property type="molecule type" value="Genomic_DNA"/>
</dbReference>
<dbReference type="Gene3D" id="3.30.470.20">
    <property type="entry name" value="ATP-grasp fold, B domain"/>
    <property type="match status" value="1"/>
</dbReference>
<dbReference type="AlphaFoldDB" id="A0A345NNV1"/>
<dbReference type="PROSITE" id="PS50975">
    <property type="entry name" value="ATP_GRASP"/>
    <property type="match status" value="1"/>
</dbReference>
<dbReference type="PANTHER" id="PTHR43585">
    <property type="entry name" value="FUMIPYRROLE BIOSYNTHESIS PROTEIN C"/>
    <property type="match status" value="1"/>
</dbReference>
<proteinExistence type="predicted"/>
<feature type="domain" description="ATP-grasp" evidence="5">
    <location>
        <begin position="119"/>
        <end position="315"/>
    </location>
</feature>
<dbReference type="KEGG" id="orn:DV701_11800"/>
<reference evidence="6 7" key="1">
    <citation type="submission" date="2018-07" db="EMBL/GenBank/DDBJ databases">
        <title>Complete genome sequencing of Ornithinimicrobium sp. AMA3305.</title>
        <authorList>
            <person name="Bae J.-W."/>
        </authorList>
    </citation>
    <scope>NUCLEOTIDE SEQUENCE [LARGE SCALE GENOMIC DNA]</scope>
    <source>
        <strain evidence="6 7">AMA3305</strain>
    </source>
</reference>
<protein>
    <recommendedName>
        <fullName evidence="5">ATP-grasp domain-containing protein</fullName>
    </recommendedName>
</protein>
<evidence type="ECO:0000313" key="6">
    <source>
        <dbReference type="EMBL" id="AXH96709.1"/>
    </source>
</evidence>
<dbReference type="Gene3D" id="3.40.50.20">
    <property type="match status" value="1"/>
</dbReference>
<dbReference type="SUPFAM" id="SSF56059">
    <property type="entry name" value="Glutathione synthetase ATP-binding domain-like"/>
    <property type="match status" value="1"/>
</dbReference>